<dbReference type="AlphaFoldDB" id="A0A965GE77"/>
<gene>
    <name evidence="6" type="ORF">EBT44_05825</name>
</gene>
<dbReference type="InterPro" id="IPR011330">
    <property type="entry name" value="Glyco_hydro/deAcase_b/a-brl"/>
</dbReference>
<evidence type="ECO:0000313" key="6">
    <source>
        <dbReference type="EMBL" id="NBR94324.1"/>
    </source>
</evidence>
<dbReference type="InterPro" id="IPR050248">
    <property type="entry name" value="Polysacc_deacetylase_ArnD"/>
</dbReference>
<comment type="similarity">
    <text evidence="2">Belongs to the polysaccharide deacetylase family.</text>
</comment>
<evidence type="ECO:0000256" key="4">
    <source>
        <dbReference type="ARBA" id="ARBA00032976"/>
    </source>
</evidence>
<dbReference type="PANTHER" id="PTHR10587">
    <property type="entry name" value="GLYCOSYL TRANSFERASE-RELATED"/>
    <property type="match status" value="1"/>
</dbReference>
<feature type="non-terminal residue" evidence="6">
    <location>
        <position position="216"/>
    </location>
</feature>
<dbReference type="GO" id="GO:0005975">
    <property type="term" value="P:carbohydrate metabolic process"/>
    <property type="evidence" value="ECO:0007669"/>
    <property type="project" value="InterPro"/>
</dbReference>
<organism evidence="6 7">
    <name type="scientific">Candidatus Fonsibacter lacus</name>
    <dbReference type="NCBI Taxonomy" id="2576439"/>
    <lineage>
        <taxon>Bacteria</taxon>
        <taxon>Pseudomonadati</taxon>
        <taxon>Pseudomonadota</taxon>
        <taxon>Alphaproteobacteria</taxon>
        <taxon>Candidatus Pelagibacterales</taxon>
        <taxon>Candidatus Pelagibacterales incertae sedis</taxon>
        <taxon>Candidatus Fonsibacter</taxon>
    </lineage>
</organism>
<evidence type="ECO:0000256" key="3">
    <source>
        <dbReference type="ARBA" id="ARBA00020071"/>
    </source>
</evidence>
<dbReference type="PANTHER" id="PTHR10587:SF134">
    <property type="entry name" value="SECRETED PROTEIN"/>
    <property type="match status" value="1"/>
</dbReference>
<protein>
    <recommendedName>
        <fullName evidence="3">Chitooligosaccharide deacetylase</fullName>
    </recommendedName>
    <alternativeName>
        <fullName evidence="4">Nodulation protein B</fullName>
    </alternativeName>
</protein>
<feature type="domain" description="NodB homology" evidence="5">
    <location>
        <begin position="44"/>
        <end position="216"/>
    </location>
</feature>
<dbReference type="SUPFAM" id="SSF88713">
    <property type="entry name" value="Glycoside hydrolase/deacetylase"/>
    <property type="match status" value="1"/>
</dbReference>
<dbReference type="PROSITE" id="PS51318">
    <property type="entry name" value="TAT"/>
    <property type="match status" value="1"/>
</dbReference>
<dbReference type="EMBL" id="RFXN01000103">
    <property type="protein sequence ID" value="NBR94324.1"/>
    <property type="molecule type" value="Genomic_DNA"/>
</dbReference>
<dbReference type="CDD" id="cd10917">
    <property type="entry name" value="CE4_NodB_like_6s_7s"/>
    <property type="match status" value="1"/>
</dbReference>
<evidence type="ECO:0000259" key="5">
    <source>
        <dbReference type="PROSITE" id="PS51677"/>
    </source>
</evidence>
<sequence length="216" mass="23602">MDRRTFLTMLGGGAVGATLSSISQNSALASTVQTISELPQSDIKRFAWTVDDGTSVESVQRYTRLVAENNLRLTFFVYSAMGSWLANKSEIKPLVKSGQIQLANHTAHHPALTGLSTKEIQSELMGAHHFIEKHFGIDARPYYRPPYGSISARVVNAAAEIGYTKPMLWSGSLGDASNISAPRILVLAKESFHDRSIVLAHANNLTSSKVFQPMLK</sequence>
<accession>A0A965GE77</accession>
<evidence type="ECO:0000256" key="1">
    <source>
        <dbReference type="ARBA" id="ARBA00003236"/>
    </source>
</evidence>
<proteinExistence type="inferred from homology"/>
<comment type="function">
    <text evidence="1">Is involved in generating a small heat-stable compound (Nod), an acylated oligomer of N-acetylglucosamine, that stimulates mitosis in various plant protoplasts.</text>
</comment>
<evidence type="ECO:0000313" key="7">
    <source>
        <dbReference type="Proteomes" id="UP000740727"/>
    </source>
</evidence>
<dbReference type="InterPro" id="IPR002509">
    <property type="entry name" value="NODB_dom"/>
</dbReference>
<dbReference type="Pfam" id="PF01522">
    <property type="entry name" value="Polysacc_deac_1"/>
    <property type="match status" value="1"/>
</dbReference>
<reference evidence="6" key="1">
    <citation type="submission" date="2018-10" db="EMBL/GenBank/DDBJ databases">
        <title>Iterative Subtractive Binning of Freshwater Chronoseries Metagenomes Recovers Nearly Complete Genomes from over Four Hundred Novel Species.</title>
        <authorList>
            <person name="Rodriguez-R L.M."/>
            <person name="Tsementzi D."/>
            <person name="Luo C."/>
            <person name="Konstantinidis K.T."/>
        </authorList>
    </citation>
    <scope>NUCLEOTIDE SEQUENCE</scope>
    <source>
        <strain evidence="6">WB5_2A_028</strain>
    </source>
</reference>
<dbReference type="GO" id="GO:0016810">
    <property type="term" value="F:hydrolase activity, acting on carbon-nitrogen (but not peptide) bonds"/>
    <property type="evidence" value="ECO:0007669"/>
    <property type="project" value="InterPro"/>
</dbReference>
<evidence type="ECO:0000256" key="2">
    <source>
        <dbReference type="ARBA" id="ARBA00010973"/>
    </source>
</evidence>
<dbReference type="Proteomes" id="UP000740727">
    <property type="component" value="Unassembled WGS sequence"/>
</dbReference>
<name>A0A965GE77_9PROT</name>
<dbReference type="InterPro" id="IPR006311">
    <property type="entry name" value="TAT_signal"/>
</dbReference>
<dbReference type="Gene3D" id="3.20.20.370">
    <property type="entry name" value="Glycoside hydrolase/deacetylase"/>
    <property type="match status" value="1"/>
</dbReference>
<dbReference type="PROSITE" id="PS51677">
    <property type="entry name" value="NODB"/>
    <property type="match status" value="1"/>
</dbReference>
<comment type="caution">
    <text evidence="6">The sequence shown here is derived from an EMBL/GenBank/DDBJ whole genome shotgun (WGS) entry which is preliminary data.</text>
</comment>